<feature type="region of interest" description="Disordered" evidence="1">
    <location>
        <begin position="36"/>
        <end position="85"/>
    </location>
</feature>
<dbReference type="EMBL" id="JACAZE010000024">
    <property type="protein sequence ID" value="KAF7291636.1"/>
    <property type="molecule type" value="Genomic_DNA"/>
</dbReference>
<name>A0A8H6S2N9_MYCCL</name>
<accession>A0A8H6S2N9</accession>
<feature type="compositionally biased region" description="Basic and acidic residues" evidence="1">
    <location>
        <begin position="61"/>
        <end position="84"/>
    </location>
</feature>
<keyword evidence="3" id="KW-1185">Reference proteome</keyword>
<organism evidence="2 3">
    <name type="scientific">Mycena chlorophos</name>
    <name type="common">Agaric fungus</name>
    <name type="synonym">Agaricus chlorophos</name>
    <dbReference type="NCBI Taxonomy" id="658473"/>
    <lineage>
        <taxon>Eukaryota</taxon>
        <taxon>Fungi</taxon>
        <taxon>Dikarya</taxon>
        <taxon>Basidiomycota</taxon>
        <taxon>Agaricomycotina</taxon>
        <taxon>Agaricomycetes</taxon>
        <taxon>Agaricomycetidae</taxon>
        <taxon>Agaricales</taxon>
        <taxon>Marasmiineae</taxon>
        <taxon>Mycenaceae</taxon>
        <taxon>Mycena</taxon>
    </lineage>
</organism>
<dbReference type="Proteomes" id="UP000613580">
    <property type="component" value="Unassembled WGS sequence"/>
</dbReference>
<feature type="compositionally biased region" description="Acidic residues" evidence="1">
    <location>
        <begin position="172"/>
        <end position="182"/>
    </location>
</feature>
<reference evidence="2" key="1">
    <citation type="submission" date="2020-05" db="EMBL/GenBank/DDBJ databases">
        <title>Mycena genomes resolve the evolution of fungal bioluminescence.</title>
        <authorList>
            <person name="Tsai I.J."/>
        </authorList>
    </citation>
    <scope>NUCLEOTIDE SEQUENCE</scope>
    <source>
        <strain evidence="2">110903Hualien_Pintung</strain>
    </source>
</reference>
<evidence type="ECO:0000313" key="3">
    <source>
        <dbReference type="Proteomes" id="UP000613580"/>
    </source>
</evidence>
<protein>
    <submittedName>
        <fullName evidence="2">Uncharacterized protein</fullName>
    </submittedName>
</protein>
<comment type="caution">
    <text evidence="2">The sequence shown here is derived from an EMBL/GenBank/DDBJ whole genome shotgun (WGS) entry which is preliminary data.</text>
</comment>
<feature type="region of interest" description="Disordered" evidence="1">
    <location>
        <begin position="156"/>
        <end position="182"/>
    </location>
</feature>
<sequence length="182" mass="20652">MRPLPLKLRKQKIDENVSLATSLDDSERDELIHKALSDAQKQKQRGDRLQKENRSLKKKQDKLQKDVENGNRRAERKERDDKKAAVVAGTELVTDNEALGAMTGVQMNAQIDKLRAIWGKKLKLPSKSLRVLERKAALRKAVEEHLKLVAERGGVVPGMEKPTTEPMAVDWHEEEDAEMEDA</sequence>
<evidence type="ECO:0000313" key="2">
    <source>
        <dbReference type="EMBL" id="KAF7291636.1"/>
    </source>
</evidence>
<evidence type="ECO:0000256" key="1">
    <source>
        <dbReference type="SAM" id="MobiDB-lite"/>
    </source>
</evidence>
<feature type="compositionally biased region" description="Basic and acidic residues" evidence="1">
    <location>
        <begin position="36"/>
        <end position="55"/>
    </location>
</feature>
<gene>
    <name evidence="2" type="ORF">HMN09_01254800</name>
</gene>
<proteinExistence type="predicted"/>
<dbReference type="AlphaFoldDB" id="A0A8H6S2N9"/>